<feature type="region of interest" description="Disordered" evidence="6">
    <location>
        <begin position="358"/>
        <end position="405"/>
    </location>
</feature>
<dbReference type="GeneID" id="16074593"/>
<reference evidence="9" key="1">
    <citation type="submission" date="2009-08" db="EMBL/GenBank/DDBJ databases">
        <title>Annotation of Salpingoeca rosetta.</title>
        <authorList>
            <consortium name="The Broad Institute Genome Sequencing Platform"/>
            <person name="Russ C."/>
            <person name="Cuomo C."/>
            <person name="Burger G."/>
            <person name="Gray M.W."/>
            <person name="Holland P.W.H."/>
            <person name="King N."/>
            <person name="Lang F.B.F."/>
            <person name="Roger A.J."/>
            <person name="Ruiz-Trillo I."/>
            <person name="Young S.K."/>
            <person name="Zeng Q."/>
            <person name="Gargeya S."/>
            <person name="Alvarado L."/>
            <person name="Berlin A."/>
            <person name="Chapman S.B."/>
            <person name="Chen Z."/>
            <person name="Freedman E."/>
            <person name="Gellesch M."/>
            <person name="Goldberg J."/>
            <person name="Griggs A."/>
            <person name="Gujja S."/>
            <person name="Heilman E."/>
            <person name="Heiman D."/>
            <person name="Howarth C."/>
            <person name="Mehta T."/>
            <person name="Neiman D."/>
            <person name="Pearson M."/>
            <person name="Roberts A."/>
            <person name="Saif S."/>
            <person name="Shea T."/>
            <person name="Shenoy N."/>
            <person name="Sisk P."/>
            <person name="Stolte C."/>
            <person name="Sykes S."/>
            <person name="White J."/>
            <person name="Yandava C."/>
            <person name="Haas B."/>
            <person name="Nusbaum C."/>
            <person name="Birren B."/>
        </authorList>
    </citation>
    <scope>NUCLEOTIDE SEQUENCE [LARGE SCALE GENOMIC DNA]</scope>
    <source>
        <strain evidence="9">ATCC 50818</strain>
    </source>
</reference>
<dbReference type="InterPro" id="IPR036869">
    <property type="entry name" value="J_dom_sf"/>
</dbReference>
<gene>
    <name evidence="9" type="ORF">PTSG_05441</name>
</gene>
<evidence type="ECO:0000256" key="1">
    <source>
        <dbReference type="ARBA" id="ARBA00022723"/>
    </source>
</evidence>
<dbReference type="SUPFAM" id="SSF46565">
    <property type="entry name" value="Chaperone J-domain"/>
    <property type="match status" value="1"/>
</dbReference>
<dbReference type="PANTHER" id="PTHR43888">
    <property type="entry name" value="DNAJ-LIKE-2, ISOFORM A-RELATED"/>
    <property type="match status" value="1"/>
</dbReference>
<sequence>MVKETRLYDVLGVKPTATQNEIKKAYRKLAMRYHPDKTDGTTEEKFKDISFAYSVLSSDEKRRIYDQGGEQAIKEGGASSSAASAHDIFDMFFGGGGGRRERRTRTMVHEVNVTLEELYKGKTVKLAVQRQKVCSGCDGSGAKSSGSNTTCSKCDGQGVEVRLRQLGPGMVQQLQTQCSKCNGTGTYVAPGDRCPSCKGKRVVPERKIITVNIERGMKDGDKITFEGLSNEEPGVKTGDIIIVINEKKHAVFQRRAADLIMEQEIELVDALCGFQKQIRHLDGRPLVLTSPAGEVVPHGTIKMVEGCGMPTRRGYPEYGDLYVAFKVKFPKSGFASPAKLKKLEALLPRRRAGTDMIDGEAEEVTMQDYDPDEFNNKQAHYEERGEAYEEDDTGPRRGGVECASQ</sequence>
<dbReference type="InterPro" id="IPR036410">
    <property type="entry name" value="HSP_DnaJ_Cys-rich_dom_sf"/>
</dbReference>
<dbReference type="EMBL" id="GL832966">
    <property type="protein sequence ID" value="EGD73734.1"/>
    <property type="molecule type" value="Genomic_DNA"/>
</dbReference>
<dbReference type="GO" id="GO:0051082">
    <property type="term" value="F:unfolded protein binding"/>
    <property type="evidence" value="ECO:0007669"/>
    <property type="project" value="InterPro"/>
</dbReference>
<organism evidence="10">
    <name type="scientific">Salpingoeca rosetta (strain ATCC 50818 / BSB-021)</name>
    <dbReference type="NCBI Taxonomy" id="946362"/>
    <lineage>
        <taxon>Eukaryota</taxon>
        <taxon>Choanoflagellata</taxon>
        <taxon>Craspedida</taxon>
        <taxon>Salpingoecidae</taxon>
        <taxon>Salpingoeca</taxon>
    </lineage>
</organism>
<dbReference type="SMART" id="SM00271">
    <property type="entry name" value="DnaJ"/>
    <property type="match status" value="1"/>
</dbReference>
<dbReference type="InterPro" id="IPR008971">
    <property type="entry name" value="HSP40/DnaJ_pept-bd"/>
</dbReference>
<dbReference type="FunFam" id="2.10.230.10:FF:000001">
    <property type="entry name" value="DnaJ subfamily A member 2"/>
    <property type="match status" value="1"/>
</dbReference>
<dbReference type="SUPFAM" id="SSF49493">
    <property type="entry name" value="HSP40/DnaJ peptide-binding domain"/>
    <property type="match status" value="2"/>
</dbReference>
<dbReference type="GO" id="GO:0006457">
    <property type="term" value="P:protein folding"/>
    <property type="evidence" value="ECO:0007669"/>
    <property type="project" value="InterPro"/>
</dbReference>
<dbReference type="OrthoDB" id="550424at2759"/>
<evidence type="ECO:0000313" key="9">
    <source>
        <dbReference type="EMBL" id="EGD73734.1"/>
    </source>
</evidence>
<dbReference type="InterPro" id="IPR001623">
    <property type="entry name" value="DnaJ_domain"/>
</dbReference>
<dbReference type="PRINTS" id="PR00625">
    <property type="entry name" value="JDOMAIN"/>
</dbReference>
<dbReference type="OMA" id="SSKYVYH"/>
<dbReference type="Gene3D" id="2.10.230.10">
    <property type="entry name" value="Heat shock protein DnaJ, cysteine-rich domain"/>
    <property type="match status" value="1"/>
</dbReference>
<evidence type="ECO:0000313" key="10">
    <source>
        <dbReference type="Proteomes" id="UP000007799"/>
    </source>
</evidence>
<dbReference type="GO" id="GO:0005524">
    <property type="term" value="F:ATP binding"/>
    <property type="evidence" value="ECO:0007669"/>
    <property type="project" value="InterPro"/>
</dbReference>
<dbReference type="Gene3D" id="2.60.260.20">
    <property type="entry name" value="Urease metallochaperone UreE, N-terminal domain"/>
    <property type="match status" value="2"/>
</dbReference>
<keyword evidence="4 5" id="KW-0862">Zinc</keyword>
<dbReference type="SUPFAM" id="SSF57938">
    <property type="entry name" value="DnaJ/Hsp40 cysteine-rich domain"/>
    <property type="match status" value="1"/>
</dbReference>
<dbReference type="eggNOG" id="KOG0712">
    <property type="taxonomic scope" value="Eukaryota"/>
</dbReference>
<dbReference type="RefSeq" id="XP_004994015.1">
    <property type="nucleotide sequence ID" value="XM_004993958.1"/>
</dbReference>
<dbReference type="HAMAP" id="MF_01152">
    <property type="entry name" value="DnaJ"/>
    <property type="match status" value="1"/>
</dbReference>
<dbReference type="STRING" id="946362.F2UAF9"/>
<dbReference type="AlphaFoldDB" id="F2UAF9"/>
<dbReference type="CDD" id="cd10719">
    <property type="entry name" value="DnaJ_zf"/>
    <property type="match status" value="1"/>
</dbReference>
<feature type="compositionally biased region" description="Acidic residues" evidence="6">
    <location>
        <begin position="358"/>
        <end position="373"/>
    </location>
</feature>
<keyword evidence="1 5" id="KW-0479">Metal-binding</keyword>
<dbReference type="Pfam" id="PF00684">
    <property type="entry name" value="DnaJ_CXXCXGXG"/>
    <property type="match status" value="1"/>
</dbReference>
<keyword evidence="3 5" id="KW-0863">Zinc-finger</keyword>
<evidence type="ECO:0000256" key="3">
    <source>
        <dbReference type="ARBA" id="ARBA00022771"/>
    </source>
</evidence>
<keyword evidence="10" id="KW-1185">Reference proteome</keyword>
<evidence type="ECO:0000256" key="5">
    <source>
        <dbReference type="PROSITE-ProRule" id="PRU00546"/>
    </source>
</evidence>
<dbReference type="InterPro" id="IPR001305">
    <property type="entry name" value="HSP_DnaJ_Cys-rich_dom"/>
</dbReference>
<dbReference type="CDD" id="cd10747">
    <property type="entry name" value="DnaJ_C"/>
    <property type="match status" value="1"/>
</dbReference>
<dbReference type="InterPro" id="IPR012724">
    <property type="entry name" value="DnaJ"/>
</dbReference>
<dbReference type="Pfam" id="PF01556">
    <property type="entry name" value="DnaJ_C"/>
    <property type="match status" value="1"/>
</dbReference>
<accession>F2UAF9</accession>
<dbReference type="PROSITE" id="PS50076">
    <property type="entry name" value="DNAJ_2"/>
    <property type="match status" value="1"/>
</dbReference>
<keyword evidence="2" id="KW-0677">Repeat</keyword>
<dbReference type="CDD" id="cd06257">
    <property type="entry name" value="DnaJ"/>
    <property type="match status" value="1"/>
</dbReference>
<protein>
    <submittedName>
        <fullName evidence="9">DnaJ-lik protein</fullName>
    </submittedName>
</protein>
<dbReference type="InParanoid" id="F2UAF9"/>
<dbReference type="Proteomes" id="UP000007799">
    <property type="component" value="Unassembled WGS sequence"/>
</dbReference>
<dbReference type="KEGG" id="sre:PTSG_05441"/>
<dbReference type="GO" id="GO:0008270">
    <property type="term" value="F:zinc ion binding"/>
    <property type="evidence" value="ECO:0007669"/>
    <property type="project" value="UniProtKB-KW"/>
</dbReference>
<evidence type="ECO:0000256" key="6">
    <source>
        <dbReference type="SAM" id="MobiDB-lite"/>
    </source>
</evidence>
<dbReference type="PROSITE" id="PS51188">
    <property type="entry name" value="ZF_CR"/>
    <property type="match status" value="1"/>
</dbReference>
<evidence type="ECO:0000256" key="4">
    <source>
        <dbReference type="ARBA" id="ARBA00022833"/>
    </source>
</evidence>
<feature type="compositionally biased region" description="Basic and acidic residues" evidence="6">
    <location>
        <begin position="379"/>
        <end position="399"/>
    </location>
</feature>
<dbReference type="GO" id="GO:0030544">
    <property type="term" value="F:Hsp70 protein binding"/>
    <property type="evidence" value="ECO:0007669"/>
    <property type="project" value="InterPro"/>
</dbReference>
<feature type="zinc finger region" description="CR-type" evidence="5">
    <location>
        <begin position="121"/>
        <end position="206"/>
    </location>
</feature>
<name>F2UAF9_SALR5</name>
<feature type="domain" description="J" evidence="7">
    <location>
        <begin position="6"/>
        <end position="69"/>
    </location>
</feature>
<dbReference type="GO" id="GO:0009408">
    <property type="term" value="P:response to heat"/>
    <property type="evidence" value="ECO:0007669"/>
    <property type="project" value="InterPro"/>
</dbReference>
<evidence type="ECO:0000259" key="7">
    <source>
        <dbReference type="PROSITE" id="PS50076"/>
    </source>
</evidence>
<feature type="domain" description="CR-type" evidence="8">
    <location>
        <begin position="121"/>
        <end position="206"/>
    </location>
</feature>
<evidence type="ECO:0000256" key="2">
    <source>
        <dbReference type="ARBA" id="ARBA00022737"/>
    </source>
</evidence>
<dbReference type="Pfam" id="PF00226">
    <property type="entry name" value="DnaJ"/>
    <property type="match status" value="1"/>
</dbReference>
<proteinExistence type="inferred from homology"/>
<dbReference type="Gene3D" id="1.10.287.110">
    <property type="entry name" value="DnaJ domain"/>
    <property type="match status" value="1"/>
</dbReference>
<dbReference type="InterPro" id="IPR002939">
    <property type="entry name" value="DnaJ_C"/>
</dbReference>
<dbReference type="FunFam" id="2.60.260.20:FF:000003">
    <property type="entry name" value="DnaJ subfamily A member 2"/>
    <property type="match status" value="1"/>
</dbReference>
<dbReference type="InterPro" id="IPR044713">
    <property type="entry name" value="DNJA1/2-like"/>
</dbReference>
<evidence type="ECO:0000259" key="8">
    <source>
        <dbReference type="PROSITE" id="PS51188"/>
    </source>
</evidence>